<dbReference type="AlphaFoldDB" id="A0A1Q5PLJ8"/>
<protein>
    <submittedName>
        <fullName evidence="4">Short-chain dehydrogenase</fullName>
    </submittedName>
</protein>
<dbReference type="EMBL" id="MQSV01000003">
    <property type="protein sequence ID" value="OKL47928.1"/>
    <property type="molecule type" value="Genomic_DNA"/>
</dbReference>
<dbReference type="Pfam" id="PF00106">
    <property type="entry name" value="adh_short"/>
    <property type="match status" value="1"/>
</dbReference>
<dbReference type="InterPro" id="IPR002347">
    <property type="entry name" value="SDR_fam"/>
</dbReference>
<dbReference type="Gene3D" id="3.40.50.720">
    <property type="entry name" value="NAD(P)-binding Rossmann-like Domain"/>
    <property type="match status" value="1"/>
</dbReference>
<dbReference type="PANTHER" id="PTHR44196:SF2">
    <property type="entry name" value="SHORT-CHAIN DEHYDROGENASE-RELATED"/>
    <property type="match status" value="1"/>
</dbReference>
<organism evidence="4 5">
    <name type="scientific">Boudabousia liubingyangii</name>
    <dbReference type="NCBI Taxonomy" id="1921764"/>
    <lineage>
        <taxon>Bacteria</taxon>
        <taxon>Bacillati</taxon>
        <taxon>Actinomycetota</taxon>
        <taxon>Actinomycetes</taxon>
        <taxon>Actinomycetales</taxon>
        <taxon>Actinomycetaceae</taxon>
        <taxon>Boudabousia</taxon>
    </lineage>
</organism>
<evidence type="ECO:0000256" key="3">
    <source>
        <dbReference type="RuleBase" id="RU000363"/>
    </source>
</evidence>
<evidence type="ECO:0000256" key="1">
    <source>
        <dbReference type="ARBA" id="ARBA00006484"/>
    </source>
</evidence>
<dbReference type="GO" id="GO:0016491">
    <property type="term" value="F:oxidoreductase activity"/>
    <property type="evidence" value="ECO:0007669"/>
    <property type="project" value="UniProtKB-KW"/>
</dbReference>
<dbReference type="PANTHER" id="PTHR44196">
    <property type="entry name" value="DEHYDROGENASE/REDUCTASE SDR FAMILY MEMBER 7B"/>
    <property type="match status" value="1"/>
</dbReference>
<sequence>MGTALITGATSGIGEEFAWQLAAAGHDLVIVARRTEVLEQLAEKIRNAANVNVEVLPADLADREQLQKVADRLADPARPVGLLVNNAGMALGQHFVTGDLAREELALDLMVKAPMVLSQAAGQAMSKRGRGAILNVSSIASRTAYGTYAAHKAWLRSFSEGLDQALRPHGVTVTALMPGWVHTGFHDAAGLDDSIWPWWAWINVEKLVRDALTAVRRGRAEVVPSVRYQIVDAVLHHAPRPVVKMFTGKVREGKEPIV</sequence>
<dbReference type="Proteomes" id="UP000186785">
    <property type="component" value="Unassembled WGS sequence"/>
</dbReference>
<keyword evidence="2" id="KW-0560">Oxidoreductase</keyword>
<name>A0A1Q5PLJ8_9ACTO</name>
<dbReference type="STRING" id="1921764.BSR28_05965"/>
<evidence type="ECO:0000256" key="2">
    <source>
        <dbReference type="ARBA" id="ARBA00023002"/>
    </source>
</evidence>
<dbReference type="RefSeq" id="WP_073709288.1">
    <property type="nucleotide sequence ID" value="NZ_MQSU01000003.1"/>
</dbReference>
<dbReference type="PRINTS" id="PR00080">
    <property type="entry name" value="SDRFAMILY"/>
</dbReference>
<dbReference type="OrthoDB" id="9797538at2"/>
<gene>
    <name evidence="4" type="ORF">BSR29_05450</name>
</gene>
<accession>A0A1Q5PLJ8</accession>
<dbReference type="PIRSF" id="PIRSF000126">
    <property type="entry name" value="11-beta-HSD1"/>
    <property type="match status" value="1"/>
</dbReference>
<evidence type="ECO:0000313" key="4">
    <source>
        <dbReference type="EMBL" id="OKL47928.1"/>
    </source>
</evidence>
<comment type="similarity">
    <text evidence="1 3">Belongs to the short-chain dehydrogenases/reductases (SDR) family.</text>
</comment>
<keyword evidence="5" id="KW-1185">Reference proteome</keyword>
<evidence type="ECO:0000313" key="5">
    <source>
        <dbReference type="Proteomes" id="UP000186785"/>
    </source>
</evidence>
<dbReference type="CDD" id="cd05233">
    <property type="entry name" value="SDR_c"/>
    <property type="match status" value="1"/>
</dbReference>
<proteinExistence type="inferred from homology"/>
<comment type="caution">
    <text evidence="4">The sequence shown here is derived from an EMBL/GenBank/DDBJ whole genome shotgun (WGS) entry which is preliminary data.</text>
</comment>
<dbReference type="GO" id="GO:0016020">
    <property type="term" value="C:membrane"/>
    <property type="evidence" value="ECO:0007669"/>
    <property type="project" value="TreeGrafter"/>
</dbReference>
<dbReference type="SUPFAM" id="SSF51735">
    <property type="entry name" value="NAD(P)-binding Rossmann-fold domains"/>
    <property type="match status" value="1"/>
</dbReference>
<dbReference type="PRINTS" id="PR00081">
    <property type="entry name" value="GDHRDH"/>
</dbReference>
<reference evidence="4 5" key="1">
    <citation type="submission" date="2016-11" db="EMBL/GenBank/DDBJ databases">
        <title>Actinomyces gypaetusis sp. nov. isolated from the vulture Gypaetus barbatus in Qinghai Tibet Plateau China.</title>
        <authorList>
            <person name="Meng X."/>
        </authorList>
    </citation>
    <scope>NUCLEOTIDE SEQUENCE [LARGE SCALE GENOMIC DNA]</scope>
    <source>
        <strain evidence="4 5">VUL4_2</strain>
    </source>
</reference>
<dbReference type="InterPro" id="IPR036291">
    <property type="entry name" value="NAD(P)-bd_dom_sf"/>
</dbReference>